<comment type="caution">
    <text evidence="1">The sequence shown here is derived from an EMBL/GenBank/DDBJ whole genome shotgun (WGS) entry which is preliminary data.</text>
</comment>
<accession>A0A4P5NQN9</accession>
<name>A0A4P5NQN9_9PROT</name>
<proteinExistence type="predicted"/>
<dbReference type="AlphaFoldDB" id="A0A4P5NQN9"/>
<protein>
    <submittedName>
        <fullName evidence="1">Uncharacterized protein</fullName>
    </submittedName>
</protein>
<evidence type="ECO:0000313" key="1">
    <source>
        <dbReference type="EMBL" id="GCE82081.1"/>
    </source>
</evidence>
<sequence>MKVLGVAFFKRRRFAKLFEKSFTKIFFMI</sequence>
<organism evidence="1 2">
    <name type="scientific">Komagataeibacter diospyri</name>
    <dbReference type="NCBI Taxonomy" id="1932662"/>
    <lineage>
        <taxon>Bacteria</taxon>
        <taxon>Pseudomonadati</taxon>
        <taxon>Pseudomonadota</taxon>
        <taxon>Alphaproteobacteria</taxon>
        <taxon>Acetobacterales</taxon>
        <taxon>Acetobacteraceae</taxon>
        <taxon>Komagataeibacter</taxon>
    </lineage>
</organism>
<dbReference type="EMBL" id="BDLU01000010">
    <property type="protein sequence ID" value="GCE82081.1"/>
    <property type="molecule type" value="Genomic_DNA"/>
</dbReference>
<dbReference type="Proteomes" id="UP000315095">
    <property type="component" value="Unassembled WGS sequence"/>
</dbReference>
<reference evidence="2" key="1">
    <citation type="submission" date="2017-01" db="EMBL/GenBank/DDBJ databases">
        <title>Komagataeibacter sp. MSKU9 whole genome sequencing project.</title>
        <authorList>
            <person name="Matsutani M."/>
            <person name="Naloka K."/>
            <person name="Theeragool G."/>
            <person name="Yakushi T."/>
            <person name="Matsushita K."/>
        </authorList>
    </citation>
    <scope>NUCLEOTIDE SEQUENCE [LARGE SCALE GENOMIC DNA]</scope>
    <source>
        <strain evidence="2">MSKU9</strain>
    </source>
</reference>
<evidence type="ECO:0000313" key="2">
    <source>
        <dbReference type="Proteomes" id="UP000315095"/>
    </source>
</evidence>
<keyword evidence="2" id="KW-1185">Reference proteome</keyword>
<gene>
    <name evidence="1" type="ORF">MSKU9_0222</name>
</gene>